<protein>
    <submittedName>
        <fullName evidence="1">Uncharacterized protein</fullName>
    </submittedName>
</protein>
<evidence type="ECO:0000313" key="1">
    <source>
        <dbReference type="EMBL" id="OBU10565.1"/>
    </source>
</evidence>
<reference evidence="1 2" key="1">
    <citation type="submission" date="2016-06" db="EMBL/GenBank/DDBJ databases">
        <authorList>
            <person name="Kjaerup R.B."/>
            <person name="Dalgaard T.S."/>
            <person name="Juul-Madsen H.R."/>
        </authorList>
    </citation>
    <scope>NUCLEOTIDE SEQUENCE [LARGE SCALE GENOMIC DNA]</scope>
    <source>
        <strain evidence="1 2">GCSL-Mp3</strain>
    </source>
</reference>
<organism evidence="1 2">
    <name type="scientific">Morganella psychrotolerans</name>
    <dbReference type="NCBI Taxonomy" id="368603"/>
    <lineage>
        <taxon>Bacteria</taxon>
        <taxon>Pseudomonadati</taxon>
        <taxon>Pseudomonadota</taxon>
        <taxon>Gammaproteobacteria</taxon>
        <taxon>Enterobacterales</taxon>
        <taxon>Morganellaceae</taxon>
        <taxon>Morganella</taxon>
    </lineage>
</organism>
<dbReference type="AlphaFoldDB" id="A0A1B8HMB7"/>
<comment type="caution">
    <text evidence="1">The sequence shown here is derived from an EMBL/GenBank/DDBJ whole genome shotgun (WGS) entry which is preliminary data.</text>
</comment>
<gene>
    <name evidence="1" type="ORF">AYY17_15595</name>
</gene>
<name>A0A1B8HMB7_9GAMM</name>
<accession>A0A1B8HMB7</accession>
<sequence length="116" mass="13410">MAKMNKIRYRTKKWRDLKPGDVVVLYSFRNPVHYVILGSSLEHTYGSDSIVYNVRKAEDVVIEREVGANPVDEVFVLDPAHRDGVVSRLTKEERWAEIHAEYEQKNQPGNADDESH</sequence>
<evidence type="ECO:0000313" key="2">
    <source>
        <dbReference type="Proteomes" id="UP000092247"/>
    </source>
</evidence>
<dbReference type="EMBL" id="LZEX01000003">
    <property type="protein sequence ID" value="OBU10565.1"/>
    <property type="molecule type" value="Genomic_DNA"/>
</dbReference>
<proteinExistence type="predicted"/>
<dbReference type="Proteomes" id="UP000092247">
    <property type="component" value="Unassembled WGS sequence"/>
</dbReference>
<dbReference type="RefSeq" id="WP_067421798.1">
    <property type="nucleotide sequence ID" value="NZ_LZEX01000003.1"/>
</dbReference>